<evidence type="ECO:0000313" key="2">
    <source>
        <dbReference type="EMBL" id="NMH87842.1"/>
    </source>
</evidence>
<organism evidence="2 3">
    <name type="scientific">Flavivirga algicola</name>
    <dbReference type="NCBI Taxonomy" id="2729136"/>
    <lineage>
        <taxon>Bacteria</taxon>
        <taxon>Pseudomonadati</taxon>
        <taxon>Bacteroidota</taxon>
        <taxon>Flavobacteriia</taxon>
        <taxon>Flavobacteriales</taxon>
        <taxon>Flavobacteriaceae</taxon>
        <taxon>Flavivirga</taxon>
    </lineage>
</organism>
<feature type="chain" id="PRO_5046168205" description="C1q domain-containing protein" evidence="1">
    <location>
        <begin position="23"/>
        <end position="231"/>
    </location>
</feature>
<name>A0ABX1RW95_9FLAO</name>
<evidence type="ECO:0008006" key="4">
    <source>
        <dbReference type="Google" id="ProtNLM"/>
    </source>
</evidence>
<dbReference type="Proteomes" id="UP000746690">
    <property type="component" value="Unassembled WGS sequence"/>
</dbReference>
<dbReference type="SUPFAM" id="SSF49842">
    <property type="entry name" value="TNF-like"/>
    <property type="match status" value="1"/>
</dbReference>
<keyword evidence="1" id="KW-0732">Signal</keyword>
<proteinExistence type="predicted"/>
<evidence type="ECO:0000256" key="1">
    <source>
        <dbReference type="SAM" id="SignalP"/>
    </source>
</evidence>
<feature type="signal peptide" evidence="1">
    <location>
        <begin position="1"/>
        <end position="22"/>
    </location>
</feature>
<dbReference type="InterPro" id="IPR008983">
    <property type="entry name" value="Tumour_necrosis_fac-like_dom"/>
</dbReference>
<evidence type="ECO:0000313" key="3">
    <source>
        <dbReference type="Proteomes" id="UP000746690"/>
    </source>
</evidence>
<dbReference type="EMBL" id="JABBHF010000005">
    <property type="protein sequence ID" value="NMH87842.1"/>
    <property type="molecule type" value="Genomic_DNA"/>
</dbReference>
<sequence>MKKIVCLLMLLFCMHYYGDAQVGIGTTTPDDGSALQIDSTTGAFVPPRMTNTQMMSITTPLDGALVFNTTKSSYCIYKNSAWTSLTNSALVMNMVGTSGNSIISTNTNTYYDFPIGSSNVLVTNSQVYNVTANGTITIQEPGNYMFSASLSIRNMPSGSTKFIIAITVNGHLIGYLSRGFATLTGTDYWGTSGNIMYPINANDEVKIRYVINNGGTPLEAQFVNIGITKLN</sequence>
<dbReference type="RefSeq" id="WP_169672711.1">
    <property type="nucleotide sequence ID" value="NZ_JABBHF010000005.1"/>
</dbReference>
<keyword evidence="3" id="KW-1185">Reference proteome</keyword>
<protein>
    <recommendedName>
        <fullName evidence="4">C1q domain-containing protein</fullName>
    </recommendedName>
</protein>
<accession>A0ABX1RW95</accession>
<comment type="caution">
    <text evidence="2">The sequence shown here is derived from an EMBL/GenBank/DDBJ whole genome shotgun (WGS) entry which is preliminary data.</text>
</comment>
<dbReference type="Gene3D" id="2.60.120.40">
    <property type="match status" value="1"/>
</dbReference>
<gene>
    <name evidence="2" type="ORF">HHX25_10020</name>
</gene>
<reference evidence="2 3" key="1">
    <citation type="submission" date="2020-04" db="EMBL/GenBank/DDBJ databases">
        <title>A Flavivirga sp. nov.</title>
        <authorList>
            <person name="Sun X."/>
        </authorList>
    </citation>
    <scope>NUCLEOTIDE SEQUENCE [LARGE SCALE GENOMIC DNA]</scope>
    <source>
        <strain evidence="2 3">Y03</strain>
    </source>
</reference>